<dbReference type="RefSeq" id="WP_047804219.1">
    <property type="nucleotide sequence ID" value="NZ_JARAMH010000008.1"/>
</dbReference>
<gene>
    <name evidence="1" type="ORF">ACFPCS_16255</name>
</gene>
<protein>
    <submittedName>
        <fullName evidence="1">Uncharacterized protein</fullName>
    </submittedName>
</protein>
<dbReference type="Proteomes" id="UP001595797">
    <property type="component" value="Unassembled WGS sequence"/>
</dbReference>
<accession>A0ABV9TQL6</accession>
<organism evidence="1 2">
    <name type="scientific">Kocuria oceani</name>
    <dbReference type="NCBI Taxonomy" id="988827"/>
    <lineage>
        <taxon>Bacteria</taxon>
        <taxon>Bacillati</taxon>
        <taxon>Actinomycetota</taxon>
        <taxon>Actinomycetes</taxon>
        <taxon>Micrococcales</taxon>
        <taxon>Micrococcaceae</taxon>
        <taxon>Kocuria</taxon>
    </lineage>
</organism>
<proteinExistence type="predicted"/>
<evidence type="ECO:0000313" key="1">
    <source>
        <dbReference type="EMBL" id="MFC4905122.1"/>
    </source>
</evidence>
<dbReference type="EMBL" id="JBHSIW010000024">
    <property type="protein sequence ID" value="MFC4905122.1"/>
    <property type="molecule type" value="Genomic_DNA"/>
</dbReference>
<name>A0ABV9TQL6_9MICC</name>
<keyword evidence="2" id="KW-1185">Reference proteome</keyword>
<sequence length="248" mass="27321">MDSQSKDARFDPLVLADGQEAVATGRLVRVQQEGLGLVWWHQEPWPVDLLLPASAPVVVLFPRGPGRDEELIDRIGHRVLATGMWSDGKLHVDTVTDITLAESPLQVPVESQPPPMHPVDEATRAVESPLFETGVMLWRVRRVAPGGLEEIVVSATDVPAALRALSPLYGERLRVYQSPWTADDLARLDAVIAAVEPTRRHAGGAGVSPEGIVYRRLLLTYLDQQLAMTLSAFPEEMLKLEVQAQPRR</sequence>
<comment type="caution">
    <text evidence="1">The sequence shown here is derived from an EMBL/GenBank/DDBJ whole genome shotgun (WGS) entry which is preliminary data.</text>
</comment>
<reference evidence="2" key="1">
    <citation type="journal article" date="2019" name="Int. J. Syst. Evol. Microbiol.">
        <title>The Global Catalogue of Microorganisms (GCM) 10K type strain sequencing project: providing services to taxonomists for standard genome sequencing and annotation.</title>
        <authorList>
            <consortium name="The Broad Institute Genomics Platform"/>
            <consortium name="The Broad Institute Genome Sequencing Center for Infectious Disease"/>
            <person name="Wu L."/>
            <person name="Ma J."/>
        </authorList>
    </citation>
    <scope>NUCLEOTIDE SEQUENCE [LARGE SCALE GENOMIC DNA]</scope>
    <source>
        <strain evidence="2">CGMCC 4.6946</strain>
    </source>
</reference>
<evidence type="ECO:0000313" key="2">
    <source>
        <dbReference type="Proteomes" id="UP001595797"/>
    </source>
</evidence>